<proteinExistence type="predicted"/>
<dbReference type="AlphaFoldDB" id="A0AAV7PMB5"/>
<keyword evidence="2" id="KW-1185">Reference proteome</keyword>
<reference evidence="1" key="1">
    <citation type="journal article" date="2022" name="bioRxiv">
        <title>Sequencing and chromosome-scale assembly of the giantPleurodeles waltlgenome.</title>
        <authorList>
            <person name="Brown T."/>
            <person name="Elewa A."/>
            <person name="Iarovenko S."/>
            <person name="Subramanian E."/>
            <person name="Araus A.J."/>
            <person name="Petzold A."/>
            <person name="Susuki M."/>
            <person name="Suzuki K.-i.T."/>
            <person name="Hayashi T."/>
            <person name="Toyoda A."/>
            <person name="Oliveira C."/>
            <person name="Osipova E."/>
            <person name="Leigh N.D."/>
            <person name="Simon A."/>
            <person name="Yun M.H."/>
        </authorList>
    </citation>
    <scope>NUCLEOTIDE SEQUENCE</scope>
    <source>
        <strain evidence="1">20211129_DDA</strain>
        <tissue evidence="1">Liver</tissue>
    </source>
</reference>
<gene>
    <name evidence="1" type="ORF">NDU88_004952</name>
</gene>
<organism evidence="1 2">
    <name type="scientific">Pleurodeles waltl</name>
    <name type="common">Iberian ribbed newt</name>
    <dbReference type="NCBI Taxonomy" id="8319"/>
    <lineage>
        <taxon>Eukaryota</taxon>
        <taxon>Metazoa</taxon>
        <taxon>Chordata</taxon>
        <taxon>Craniata</taxon>
        <taxon>Vertebrata</taxon>
        <taxon>Euteleostomi</taxon>
        <taxon>Amphibia</taxon>
        <taxon>Batrachia</taxon>
        <taxon>Caudata</taxon>
        <taxon>Salamandroidea</taxon>
        <taxon>Salamandridae</taxon>
        <taxon>Pleurodelinae</taxon>
        <taxon>Pleurodeles</taxon>
    </lineage>
</organism>
<evidence type="ECO:0000313" key="1">
    <source>
        <dbReference type="EMBL" id="KAJ1126545.1"/>
    </source>
</evidence>
<accession>A0AAV7PMB5</accession>
<protein>
    <submittedName>
        <fullName evidence="1">Uncharacterized protein</fullName>
    </submittedName>
</protein>
<sequence length="90" mass="10414">MRAPLNPTSRSERCLPKISCLGFDPKRHPYRSEFTAGKDNRPRSSLLEDICLTSKLELTLGEIINAATLLAFDLRKLKRPMKFWDKKPKR</sequence>
<dbReference type="EMBL" id="JANPWB010000011">
    <property type="protein sequence ID" value="KAJ1126545.1"/>
    <property type="molecule type" value="Genomic_DNA"/>
</dbReference>
<name>A0AAV7PMB5_PLEWA</name>
<comment type="caution">
    <text evidence="1">The sequence shown here is derived from an EMBL/GenBank/DDBJ whole genome shotgun (WGS) entry which is preliminary data.</text>
</comment>
<evidence type="ECO:0000313" key="2">
    <source>
        <dbReference type="Proteomes" id="UP001066276"/>
    </source>
</evidence>
<dbReference type="Proteomes" id="UP001066276">
    <property type="component" value="Chromosome 7"/>
</dbReference>